<evidence type="ECO:0000313" key="2">
    <source>
        <dbReference type="EMBL" id="TCV16561.1"/>
    </source>
</evidence>
<dbReference type="Pfam" id="PF12771">
    <property type="entry name" value="SusD-like_2"/>
    <property type="match status" value="1"/>
</dbReference>
<dbReference type="EMBL" id="SMBZ01000012">
    <property type="protein sequence ID" value="TCV16561.1"/>
    <property type="molecule type" value="Genomic_DNA"/>
</dbReference>
<dbReference type="RefSeq" id="WP_132777293.1">
    <property type="nucleotide sequence ID" value="NZ_SMBZ01000012.1"/>
</dbReference>
<keyword evidence="1" id="KW-0732">Signal</keyword>
<sequence length="472" mass="52328">MKTYKIKNLVYMSLAMLSLNTSCGDYFEVTDNPSLVNNPNINGMLTTATHKAALNSYNVAYIISNYCQYTASPTPGSATDNYEPTNNASTWDALYYALSDLQDLITKSEAEGAQHHLGIGKLLMAYQLGLVADLWGSAPYSEAFLKVNTLQPKFDSEEELFEAQKNLIDEGIANLQQSASATLGQNADLIHGNNVQKWIKTGYALQARLLNKISKKPAYNAATVLSAIDKSYQSNGDDAGMRVFNGINPWAQVARNNENLLLDGWLSANFINHLNGTKFGFEDPRIKFITEKAQVGNVYIGTVNGQGNIGSNSAKDESYISRKSTLTADTSAVTIISFAEIKMLEAEAALRANNRPRAYQAYLAGIRANFNKIGVSTSELNDYIARPSVAVGEGNLQLNDIFREKYIITYLNPEAWNDLRRFDYKIKDFKMPVNAKLSTFIRRLAYPSSERAENGNNVPAEVSLDTKLWWDQ</sequence>
<gene>
    <name evidence="2" type="ORF">EDC17_101234</name>
</gene>
<dbReference type="InterPro" id="IPR041662">
    <property type="entry name" value="SusD-like_2"/>
</dbReference>
<evidence type="ECO:0000313" key="3">
    <source>
        <dbReference type="Proteomes" id="UP000295197"/>
    </source>
</evidence>
<name>A0A4R3VYP7_9SPHI</name>
<feature type="signal peptide" evidence="1">
    <location>
        <begin position="1"/>
        <end position="23"/>
    </location>
</feature>
<accession>A0A4R3VYP7</accession>
<organism evidence="2 3">
    <name type="scientific">Sphingobacterium alimentarium</name>
    <dbReference type="NCBI Taxonomy" id="797292"/>
    <lineage>
        <taxon>Bacteria</taxon>
        <taxon>Pseudomonadati</taxon>
        <taxon>Bacteroidota</taxon>
        <taxon>Sphingobacteriia</taxon>
        <taxon>Sphingobacteriales</taxon>
        <taxon>Sphingobacteriaceae</taxon>
        <taxon>Sphingobacterium</taxon>
    </lineage>
</organism>
<protein>
    <submittedName>
        <fullName evidence="2">SusD-like starch-binding protein associating with outer membrane</fullName>
    </submittedName>
</protein>
<dbReference type="AlphaFoldDB" id="A0A4R3VYP7"/>
<proteinExistence type="predicted"/>
<dbReference type="SUPFAM" id="SSF48452">
    <property type="entry name" value="TPR-like"/>
    <property type="match status" value="1"/>
</dbReference>
<dbReference type="InterPro" id="IPR011990">
    <property type="entry name" value="TPR-like_helical_dom_sf"/>
</dbReference>
<evidence type="ECO:0000256" key="1">
    <source>
        <dbReference type="SAM" id="SignalP"/>
    </source>
</evidence>
<feature type="chain" id="PRO_5020587015" evidence="1">
    <location>
        <begin position="24"/>
        <end position="472"/>
    </location>
</feature>
<dbReference type="Proteomes" id="UP000295197">
    <property type="component" value="Unassembled WGS sequence"/>
</dbReference>
<keyword evidence="3" id="KW-1185">Reference proteome</keyword>
<reference evidence="2 3" key="1">
    <citation type="submission" date="2019-03" db="EMBL/GenBank/DDBJ databases">
        <title>Genomic Encyclopedia of Type Strains, Phase IV (KMG-IV): sequencing the most valuable type-strain genomes for metagenomic binning, comparative biology and taxonomic classification.</title>
        <authorList>
            <person name="Goeker M."/>
        </authorList>
    </citation>
    <scope>NUCLEOTIDE SEQUENCE [LARGE SCALE GENOMIC DNA]</scope>
    <source>
        <strain evidence="2 3">DSM 22362</strain>
    </source>
</reference>
<comment type="caution">
    <text evidence="2">The sequence shown here is derived from an EMBL/GenBank/DDBJ whole genome shotgun (WGS) entry which is preliminary data.</text>
</comment>
<dbReference type="OrthoDB" id="9766256at2"/>
<dbReference type="Gene3D" id="1.25.40.390">
    <property type="match status" value="1"/>
</dbReference>